<reference evidence="1 2" key="1">
    <citation type="submission" date="2021-06" db="EMBL/GenBank/DDBJ databases">
        <authorList>
            <person name="Kallberg Y."/>
            <person name="Tangrot J."/>
            <person name="Rosling A."/>
        </authorList>
    </citation>
    <scope>NUCLEOTIDE SEQUENCE [LARGE SCALE GENOMIC DNA]</scope>
    <source>
        <strain evidence="1 2">120-4 pot B 10/14</strain>
    </source>
</reference>
<dbReference type="Proteomes" id="UP000789901">
    <property type="component" value="Unassembled WGS sequence"/>
</dbReference>
<dbReference type="SUPFAM" id="SSF81901">
    <property type="entry name" value="HCP-like"/>
    <property type="match status" value="1"/>
</dbReference>
<organism evidence="1 2">
    <name type="scientific">Gigaspora margarita</name>
    <dbReference type="NCBI Taxonomy" id="4874"/>
    <lineage>
        <taxon>Eukaryota</taxon>
        <taxon>Fungi</taxon>
        <taxon>Fungi incertae sedis</taxon>
        <taxon>Mucoromycota</taxon>
        <taxon>Glomeromycotina</taxon>
        <taxon>Glomeromycetes</taxon>
        <taxon>Diversisporales</taxon>
        <taxon>Gigasporaceae</taxon>
        <taxon>Gigaspora</taxon>
    </lineage>
</organism>
<dbReference type="EMBL" id="CAJVQB010109973">
    <property type="protein sequence ID" value="CAG8852140.1"/>
    <property type="molecule type" value="Genomic_DNA"/>
</dbReference>
<dbReference type="Gene3D" id="1.25.40.10">
    <property type="entry name" value="Tetratricopeptide repeat domain"/>
    <property type="match status" value="1"/>
</dbReference>
<dbReference type="InterPro" id="IPR011990">
    <property type="entry name" value="TPR-like_helical_dom_sf"/>
</dbReference>
<evidence type="ECO:0000313" key="2">
    <source>
        <dbReference type="Proteomes" id="UP000789901"/>
    </source>
</evidence>
<accession>A0ABN7XAV3</accession>
<protein>
    <submittedName>
        <fullName evidence="1">23572_t:CDS:1</fullName>
    </submittedName>
</protein>
<keyword evidence="2" id="KW-1185">Reference proteome</keyword>
<sequence>MDSGEDFDVIVLRNAIKAYNKREYKPAFQTFKSLASKDYSDSTDETGMKIYGQATFYLALCYMHGHGVKQNKDYALSIANHLLTNKKYNAAWNIYRELTEDGGMKFAALVNMAFCYNQEKKLIHNEEIAFKISLELYSKKKYKEAFDIFSKLTSSTNDEIKFIVTCLKASYNISGYNNIKRDKNEAFNLINTIKLK</sequence>
<proteinExistence type="predicted"/>
<evidence type="ECO:0000313" key="1">
    <source>
        <dbReference type="EMBL" id="CAG8852140.1"/>
    </source>
</evidence>
<gene>
    <name evidence="1" type="ORF">GMARGA_LOCUS41083</name>
</gene>
<name>A0ABN7XAV3_GIGMA</name>
<comment type="caution">
    <text evidence="1">The sequence shown here is derived from an EMBL/GenBank/DDBJ whole genome shotgun (WGS) entry which is preliminary data.</text>
</comment>